<evidence type="ECO:0000313" key="12">
    <source>
        <dbReference type="EMBL" id="MDT0393133.1"/>
    </source>
</evidence>
<evidence type="ECO:0000256" key="5">
    <source>
        <dbReference type="ARBA" id="ARBA00023235"/>
    </source>
</evidence>
<dbReference type="PROSITE" id="PS51198">
    <property type="entry name" value="UVRD_HELICASE_ATP_BIND"/>
    <property type="match status" value="1"/>
</dbReference>
<evidence type="ECO:0000256" key="1">
    <source>
        <dbReference type="ARBA" id="ARBA00022741"/>
    </source>
</evidence>
<name>A0ABU2PLT8_9ACTN</name>
<dbReference type="Pfam" id="PF13361">
    <property type="entry name" value="UvrD_C"/>
    <property type="match status" value="1"/>
</dbReference>
<organism evidence="12 13">
    <name type="scientific">Streptomyces edwardsiae</name>
    <dbReference type="NCBI Taxonomy" id="3075527"/>
    <lineage>
        <taxon>Bacteria</taxon>
        <taxon>Bacillati</taxon>
        <taxon>Actinomycetota</taxon>
        <taxon>Actinomycetes</taxon>
        <taxon>Kitasatosporales</taxon>
        <taxon>Streptomycetaceae</taxon>
        <taxon>Streptomyces</taxon>
    </lineage>
</organism>
<dbReference type="InterPro" id="IPR014017">
    <property type="entry name" value="DNA_helicase_UvrD-like_C"/>
</dbReference>
<dbReference type="PANTHER" id="PTHR11070:SF45">
    <property type="entry name" value="DNA 3'-5' HELICASE"/>
    <property type="match status" value="1"/>
</dbReference>
<comment type="catalytic activity">
    <reaction evidence="8">
        <text>ATP + H2O = ADP + phosphate + H(+)</text>
        <dbReference type="Rhea" id="RHEA:13065"/>
        <dbReference type="ChEBI" id="CHEBI:15377"/>
        <dbReference type="ChEBI" id="CHEBI:15378"/>
        <dbReference type="ChEBI" id="CHEBI:30616"/>
        <dbReference type="ChEBI" id="CHEBI:43474"/>
        <dbReference type="ChEBI" id="CHEBI:456216"/>
        <dbReference type="EC" id="5.6.2.4"/>
    </reaction>
</comment>
<keyword evidence="1 9" id="KW-0547">Nucleotide-binding</keyword>
<comment type="catalytic activity">
    <reaction evidence="6">
        <text>Couples ATP hydrolysis with the unwinding of duplex DNA by translocating in the 3'-5' direction.</text>
        <dbReference type="EC" id="5.6.2.4"/>
    </reaction>
</comment>
<evidence type="ECO:0000259" key="11">
    <source>
        <dbReference type="PROSITE" id="PS51198"/>
    </source>
</evidence>
<evidence type="ECO:0000256" key="7">
    <source>
        <dbReference type="ARBA" id="ARBA00034808"/>
    </source>
</evidence>
<dbReference type="InterPro" id="IPR000212">
    <property type="entry name" value="DNA_helicase_UvrD/REP"/>
</dbReference>
<evidence type="ECO:0000256" key="3">
    <source>
        <dbReference type="ARBA" id="ARBA00022806"/>
    </source>
</evidence>
<evidence type="ECO:0000256" key="4">
    <source>
        <dbReference type="ARBA" id="ARBA00022840"/>
    </source>
</evidence>
<accession>A0ABU2PLT8</accession>
<keyword evidence="4 9" id="KW-0067">ATP-binding</keyword>
<keyword evidence="3 9" id="KW-0347">Helicase</keyword>
<evidence type="ECO:0000256" key="9">
    <source>
        <dbReference type="PROSITE-ProRule" id="PRU00560"/>
    </source>
</evidence>
<dbReference type="Proteomes" id="UP001183881">
    <property type="component" value="Unassembled WGS sequence"/>
</dbReference>
<feature type="domain" description="UvrD-like helicase ATP-binding" evidence="11">
    <location>
        <begin position="254"/>
        <end position="534"/>
    </location>
</feature>
<dbReference type="Pfam" id="PF00580">
    <property type="entry name" value="UvrD-helicase"/>
    <property type="match status" value="1"/>
</dbReference>
<proteinExistence type="predicted"/>
<feature type="binding site" evidence="9">
    <location>
        <begin position="275"/>
        <end position="282"/>
    </location>
    <ligand>
        <name>ATP</name>
        <dbReference type="ChEBI" id="CHEBI:30616"/>
    </ligand>
</feature>
<evidence type="ECO:0000256" key="6">
    <source>
        <dbReference type="ARBA" id="ARBA00034617"/>
    </source>
</evidence>
<feature type="region of interest" description="Disordered" evidence="10">
    <location>
        <begin position="718"/>
        <end position="746"/>
    </location>
</feature>
<sequence>MPRLALSDDFVGDLISLQRPVQKEVGEAIQMFRGMTVPQLHASKGMHLEKLERARDPRIRTIRITKFYRGVLLAPDDGSELFMLLRVAPHDEAINWACKRAYSVNSATLGVEVRNVEALEQMETYFETKADTTPTRLFEGHSDTVLRDLGIDDQVLKLARVCVTADDLTVMAPPMMPADQYEVLWFLAQGESAEDVWEQLIAPRGQTVRTAEERPAVTLAEAILNTPDRIVEVTGPGELERILSEDFARWRIFLHPAQRRHAYHPGFNGPAQVTGGPGTGKTVVALHRVRHLLRTGREGERILLTTFTNAMAATLRDSLALLLGDADARLLDRVDVTTVDSLAARVVREARGSSPKPLSAAAEKSAWTRAAAGEELPWTEQFLSQEFRNVVLAQGLRTPEEYLRCVRRGRGTQVGRVQRARLWRVMERFTADLASRDSATYTQLCDQAARVLADSPPRYRHVVVDEAQDLHPAQWRVLRACVADRADDMFLVGDPHQRIYDSRVSLRSLGVNVRGRTSRLRLNYRSTEEILRWSASLLDGRPVGRLGEDDDEDGGMDSLRGYRSQLHGRIPAARGYGSQDEELRALVEQVRIWIGQDGVKPSEVAVCARFNTLVDAVITRLRRERVPAVAVKDNPGPDVSGVRVATMHAMKGLEFRCVAVVGVTSSVLPFAPQVTPAEVDPVQHQSDLLAEHCLLFVASTRARDALAISWNGDRSRLLDPVTGRGSSGSRSSDSDLPDDDRVAPAR</sequence>
<evidence type="ECO:0000256" key="2">
    <source>
        <dbReference type="ARBA" id="ARBA00022801"/>
    </source>
</evidence>
<comment type="caution">
    <text evidence="12">The sequence shown here is derived from an EMBL/GenBank/DDBJ whole genome shotgun (WGS) entry which is preliminary data.</text>
</comment>
<evidence type="ECO:0000256" key="10">
    <source>
        <dbReference type="SAM" id="MobiDB-lite"/>
    </source>
</evidence>
<reference evidence="13" key="1">
    <citation type="submission" date="2023-07" db="EMBL/GenBank/DDBJ databases">
        <title>30 novel species of actinomycetes from the DSMZ collection.</title>
        <authorList>
            <person name="Nouioui I."/>
        </authorList>
    </citation>
    <scope>NUCLEOTIDE SEQUENCE [LARGE SCALE GENOMIC DNA]</scope>
    <source>
        <strain evidence="13">DSM 41636</strain>
    </source>
</reference>
<evidence type="ECO:0000256" key="8">
    <source>
        <dbReference type="ARBA" id="ARBA00048988"/>
    </source>
</evidence>
<dbReference type="EC" id="5.6.2.4" evidence="7"/>
<keyword evidence="5" id="KW-0413">Isomerase</keyword>
<dbReference type="InterPro" id="IPR027417">
    <property type="entry name" value="P-loop_NTPase"/>
</dbReference>
<keyword evidence="13" id="KW-1185">Reference proteome</keyword>
<dbReference type="SUPFAM" id="SSF52540">
    <property type="entry name" value="P-loop containing nucleoside triphosphate hydrolases"/>
    <property type="match status" value="1"/>
</dbReference>
<dbReference type="InterPro" id="IPR014016">
    <property type="entry name" value="UvrD-like_ATP-bd"/>
</dbReference>
<dbReference type="Gene3D" id="3.40.50.300">
    <property type="entry name" value="P-loop containing nucleotide triphosphate hydrolases"/>
    <property type="match status" value="2"/>
</dbReference>
<dbReference type="PANTHER" id="PTHR11070">
    <property type="entry name" value="UVRD / RECB / PCRA DNA HELICASE FAMILY MEMBER"/>
    <property type="match status" value="1"/>
</dbReference>
<protein>
    <recommendedName>
        <fullName evidence="7">DNA 3'-5' helicase</fullName>
        <ecNumber evidence="7">5.6.2.4</ecNumber>
    </recommendedName>
</protein>
<dbReference type="EMBL" id="JAVRFA010000001">
    <property type="protein sequence ID" value="MDT0393133.1"/>
    <property type="molecule type" value="Genomic_DNA"/>
</dbReference>
<gene>
    <name evidence="12" type="ORF">RM705_00180</name>
</gene>
<keyword evidence="2 9" id="KW-0378">Hydrolase</keyword>
<evidence type="ECO:0000313" key="13">
    <source>
        <dbReference type="Proteomes" id="UP001183881"/>
    </source>
</evidence>